<dbReference type="PANTHER" id="PTHR43547">
    <property type="entry name" value="TWO-COMPONENT HISTIDINE KINASE"/>
    <property type="match status" value="1"/>
</dbReference>
<dbReference type="SUPFAM" id="SSF55874">
    <property type="entry name" value="ATPase domain of HSP90 chaperone/DNA topoisomerase II/histidine kinase"/>
    <property type="match status" value="1"/>
</dbReference>
<dbReference type="InterPro" id="IPR003661">
    <property type="entry name" value="HisK_dim/P_dom"/>
</dbReference>
<evidence type="ECO:0000256" key="6">
    <source>
        <dbReference type="SAM" id="MobiDB-lite"/>
    </source>
</evidence>
<evidence type="ECO:0000256" key="4">
    <source>
        <dbReference type="ARBA" id="ARBA00022553"/>
    </source>
</evidence>
<evidence type="ECO:0000259" key="7">
    <source>
        <dbReference type="PROSITE" id="PS50109"/>
    </source>
</evidence>
<dbReference type="Proteomes" id="UP000267164">
    <property type="component" value="Chromosome"/>
</dbReference>
<dbReference type="InterPro" id="IPR005467">
    <property type="entry name" value="His_kinase_dom"/>
</dbReference>
<evidence type="ECO:0000256" key="2">
    <source>
        <dbReference type="ARBA" id="ARBA00004236"/>
    </source>
</evidence>
<feature type="compositionally biased region" description="Basic and acidic residues" evidence="6">
    <location>
        <begin position="21"/>
        <end position="31"/>
    </location>
</feature>
<comment type="catalytic activity">
    <reaction evidence="1">
        <text>ATP + protein L-histidine = ADP + protein N-phospho-L-histidine.</text>
        <dbReference type="EC" id="2.7.13.3"/>
    </reaction>
</comment>
<dbReference type="AlphaFoldDB" id="A0A386ZFB1"/>
<evidence type="ECO:0000256" key="3">
    <source>
        <dbReference type="ARBA" id="ARBA00012438"/>
    </source>
</evidence>
<dbReference type="InterPro" id="IPR003594">
    <property type="entry name" value="HATPase_dom"/>
</dbReference>
<evidence type="ECO:0000313" key="8">
    <source>
        <dbReference type="EMBL" id="AYF75903.1"/>
    </source>
</evidence>
<dbReference type="GO" id="GO:0005886">
    <property type="term" value="C:plasma membrane"/>
    <property type="evidence" value="ECO:0007669"/>
    <property type="project" value="UniProtKB-SubCell"/>
</dbReference>
<evidence type="ECO:0000313" key="9">
    <source>
        <dbReference type="Proteomes" id="UP000267164"/>
    </source>
</evidence>
<name>A0A386ZFB1_9NOCA</name>
<reference evidence="8 9" key="1">
    <citation type="submission" date="2018-09" db="EMBL/GenBank/DDBJ databases">
        <title>Nocardia yunnanensis sp. nov., an actinomycete isolated from a soil sample.</title>
        <authorList>
            <person name="Zhang J."/>
        </authorList>
    </citation>
    <scope>NUCLEOTIDE SEQUENCE [LARGE SCALE GENOMIC DNA]</scope>
    <source>
        <strain evidence="8 9">CFHS0054</strain>
    </source>
</reference>
<dbReference type="SUPFAM" id="SSF47384">
    <property type="entry name" value="Homodimeric domain of signal transducing histidine kinase"/>
    <property type="match status" value="1"/>
</dbReference>
<keyword evidence="4" id="KW-0597">Phosphoprotein</keyword>
<dbReference type="InterPro" id="IPR036890">
    <property type="entry name" value="HATPase_C_sf"/>
</dbReference>
<keyword evidence="9" id="KW-1185">Reference proteome</keyword>
<evidence type="ECO:0000256" key="5">
    <source>
        <dbReference type="ARBA" id="ARBA00022777"/>
    </source>
</evidence>
<feature type="compositionally biased region" description="Basic and acidic residues" evidence="6">
    <location>
        <begin position="206"/>
        <end position="225"/>
    </location>
</feature>
<gene>
    <name evidence="8" type="ORF">D7D52_20980</name>
</gene>
<evidence type="ECO:0000256" key="1">
    <source>
        <dbReference type="ARBA" id="ARBA00000085"/>
    </source>
</evidence>
<keyword evidence="5 8" id="KW-0808">Transferase</keyword>
<feature type="region of interest" description="Disordered" evidence="6">
    <location>
        <begin position="1"/>
        <end position="31"/>
    </location>
</feature>
<dbReference type="KEGG" id="nyu:D7D52_20980"/>
<dbReference type="Gene3D" id="1.10.287.130">
    <property type="match status" value="1"/>
</dbReference>
<dbReference type="GO" id="GO:0000155">
    <property type="term" value="F:phosphorelay sensor kinase activity"/>
    <property type="evidence" value="ECO:0007669"/>
    <property type="project" value="InterPro"/>
</dbReference>
<dbReference type="Gene3D" id="3.30.565.10">
    <property type="entry name" value="Histidine kinase-like ATPase, C-terminal domain"/>
    <property type="match status" value="1"/>
</dbReference>
<dbReference type="OrthoDB" id="163538at2"/>
<dbReference type="Pfam" id="PF02518">
    <property type="entry name" value="HATPase_c"/>
    <property type="match status" value="1"/>
</dbReference>
<keyword evidence="5 8" id="KW-0418">Kinase</keyword>
<dbReference type="RefSeq" id="WP_120738878.1">
    <property type="nucleotide sequence ID" value="NZ_CP032568.1"/>
</dbReference>
<dbReference type="PANTHER" id="PTHR43547:SF2">
    <property type="entry name" value="HYBRID SIGNAL TRANSDUCTION HISTIDINE KINASE C"/>
    <property type="match status" value="1"/>
</dbReference>
<dbReference type="EMBL" id="CP032568">
    <property type="protein sequence ID" value="AYF75903.1"/>
    <property type="molecule type" value="Genomic_DNA"/>
</dbReference>
<sequence length="225" mass="24490">MLGSCGHPAPQSISPRVTSAQRHESARDRRSLRATKLDRAKTTFFSNISHEFRTPLTLMMGPVAELRAAVADGRVGPDRWQAELDLVHRNGVLLGKLVTTLLDFSRIQAGRMQAAYEPVDLAVVTAELAAVFRSAMDRAGLTYLVDCDSSTCPIYVDREMWEEIVLNLLSNALKYTLSGTVTVTVRDVGGAAELCASDTGVGVPADELHPRTGRGNRDSPRDPSR</sequence>
<dbReference type="Pfam" id="PF00512">
    <property type="entry name" value="HisKA"/>
    <property type="match status" value="1"/>
</dbReference>
<organism evidence="8 9">
    <name type="scientific">Nocardia yunnanensis</name>
    <dbReference type="NCBI Taxonomy" id="2382165"/>
    <lineage>
        <taxon>Bacteria</taxon>
        <taxon>Bacillati</taxon>
        <taxon>Actinomycetota</taxon>
        <taxon>Actinomycetes</taxon>
        <taxon>Mycobacteriales</taxon>
        <taxon>Nocardiaceae</taxon>
        <taxon>Nocardia</taxon>
    </lineage>
</organism>
<accession>A0A386ZFB1</accession>
<proteinExistence type="predicted"/>
<comment type="subcellular location">
    <subcellularLocation>
        <location evidence="2">Cell membrane</location>
    </subcellularLocation>
</comment>
<feature type="region of interest" description="Disordered" evidence="6">
    <location>
        <begin position="203"/>
        <end position="225"/>
    </location>
</feature>
<dbReference type="SMART" id="SM00388">
    <property type="entry name" value="HisKA"/>
    <property type="match status" value="1"/>
</dbReference>
<protein>
    <recommendedName>
        <fullName evidence="3">histidine kinase</fullName>
        <ecNumber evidence="3">2.7.13.3</ecNumber>
    </recommendedName>
</protein>
<feature type="compositionally biased region" description="Polar residues" evidence="6">
    <location>
        <begin position="11"/>
        <end position="20"/>
    </location>
</feature>
<dbReference type="InterPro" id="IPR036097">
    <property type="entry name" value="HisK_dim/P_sf"/>
</dbReference>
<dbReference type="PROSITE" id="PS50109">
    <property type="entry name" value="HIS_KIN"/>
    <property type="match status" value="1"/>
</dbReference>
<feature type="domain" description="Histidine kinase" evidence="7">
    <location>
        <begin position="47"/>
        <end position="215"/>
    </location>
</feature>
<dbReference type="CDD" id="cd00082">
    <property type="entry name" value="HisKA"/>
    <property type="match status" value="1"/>
</dbReference>
<dbReference type="EC" id="2.7.13.3" evidence="3"/>